<comment type="caution">
    <text evidence="2">The sequence shown here is derived from an EMBL/GenBank/DDBJ whole genome shotgun (WGS) entry which is preliminary data.</text>
</comment>
<gene>
    <name evidence="2" type="ORF">JOQ06_003693</name>
</gene>
<organism evidence="2 3">
    <name type="scientific">Pogonophryne albipinna</name>
    <dbReference type="NCBI Taxonomy" id="1090488"/>
    <lineage>
        <taxon>Eukaryota</taxon>
        <taxon>Metazoa</taxon>
        <taxon>Chordata</taxon>
        <taxon>Craniata</taxon>
        <taxon>Vertebrata</taxon>
        <taxon>Euteleostomi</taxon>
        <taxon>Actinopterygii</taxon>
        <taxon>Neopterygii</taxon>
        <taxon>Teleostei</taxon>
        <taxon>Neoteleostei</taxon>
        <taxon>Acanthomorphata</taxon>
        <taxon>Eupercaria</taxon>
        <taxon>Perciformes</taxon>
        <taxon>Notothenioidei</taxon>
        <taxon>Pogonophryne</taxon>
    </lineage>
</organism>
<dbReference type="Proteomes" id="UP001219934">
    <property type="component" value="Unassembled WGS sequence"/>
</dbReference>
<sequence>MNLSTPNLDLRDMTSKRDRGRKVERMIEKKSCCEQRGGEGRGRGWGLCRNADPFPRWPLWTFSLPTAGPKNRNVPRLSPFPTLDLLGRLIILINQQVYDAGSRLERSIHPGRGVFGTAHSRRMGVVSSALPGLSGEGGSTDVEEEEQREEENRAVAGGEAEGE</sequence>
<dbReference type="AlphaFoldDB" id="A0AAD6AHD7"/>
<dbReference type="EMBL" id="JAPTMU010000022">
    <property type="protein sequence ID" value="KAJ4924742.1"/>
    <property type="molecule type" value="Genomic_DNA"/>
</dbReference>
<feature type="region of interest" description="Disordered" evidence="1">
    <location>
        <begin position="1"/>
        <end position="22"/>
    </location>
</feature>
<evidence type="ECO:0000313" key="2">
    <source>
        <dbReference type="EMBL" id="KAJ4924742.1"/>
    </source>
</evidence>
<evidence type="ECO:0000313" key="3">
    <source>
        <dbReference type="Proteomes" id="UP001219934"/>
    </source>
</evidence>
<feature type="compositionally biased region" description="Basic and acidic residues" evidence="1">
    <location>
        <begin position="9"/>
        <end position="22"/>
    </location>
</feature>
<proteinExistence type="predicted"/>
<keyword evidence="3" id="KW-1185">Reference proteome</keyword>
<reference evidence="2" key="1">
    <citation type="submission" date="2022-11" db="EMBL/GenBank/DDBJ databases">
        <title>Chromosome-level genome of Pogonophryne albipinna.</title>
        <authorList>
            <person name="Jo E."/>
        </authorList>
    </citation>
    <scope>NUCLEOTIDE SEQUENCE</scope>
    <source>
        <strain evidence="2">SGF0006</strain>
        <tissue evidence="2">Muscle</tissue>
    </source>
</reference>
<protein>
    <submittedName>
        <fullName evidence="2">Uncharacterized protein</fullName>
    </submittedName>
</protein>
<name>A0AAD6AHD7_9TELE</name>
<evidence type="ECO:0000256" key="1">
    <source>
        <dbReference type="SAM" id="MobiDB-lite"/>
    </source>
</evidence>
<feature type="region of interest" description="Disordered" evidence="1">
    <location>
        <begin position="128"/>
        <end position="163"/>
    </location>
</feature>
<accession>A0AAD6AHD7</accession>